<dbReference type="InterPro" id="IPR036928">
    <property type="entry name" value="AS_sf"/>
</dbReference>
<dbReference type="GO" id="GO:0003824">
    <property type="term" value="F:catalytic activity"/>
    <property type="evidence" value="ECO:0007669"/>
    <property type="project" value="InterPro"/>
</dbReference>
<sequence length="479" mass="49729">MLTADDYRAHDALGLAALVRAGEVTAAEVTEAALAQIDRLNPALNAVILRDDTQARAAARAVPSGAPFTGVPFLAKDINVQVRGWPLTHACRFFDGADSATADSALARRWRAAGLAVIGRSNTPEFATDFACEPELYGPTLNPWDKARTPGGSSGGAAAAVAAGMVPMAHASDSGGSIRVPAACCGLFGFKPTSGRVATGSPLGPLVGGLNCDHVLSRSVRDSAAMLDATAAPETGTPCPLAAPPAGGYLAALVQPPPPLRIGLCAAAATGQHPEAEIAELLTRTGQLLESLGHHVAPFDWPGHIDAAEAAAPLWASEIALLVEQRSQALGRAPQNDELGPIVRFGLEAAARLTMTDAARLRRTRWDIRRRVAEVMAPFDILLSPVTATPPPASGLLGDAARRGVDDWGDLAEAFAPYTEIFNLTGQPAMSVPLHQGADGLPVGMQLAARVGEDALLLRLARQLEQAAPWAQRRPPTAA</sequence>
<dbReference type="PANTHER" id="PTHR11895:SF7">
    <property type="entry name" value="GLUTAMYL-TRNA(GLN) AMIDOTRANSFERASE SUBUNIT A, MITOCHONDRIAL"/>
    <property type="match status" value="1"/>
</dbReference>
<feature type="domain" description="Amidase" evidence="2">
    <location>
        <begin position="28"/>
        <end position="458"/>
    </location>
</feature>
<comment type="similarity">
    <text evidence="1">Belongs to the amidase family.</text>
</comment>
<organism evidence="3 4">
    <name type="scientific">Salinihabitans flavidus</name>
    <dbReference type="NCBI Taxonomy" id="569882"/>
    <lineage>
        <taxon>Bacteria</taxon>
        <taxon>Pseudomonadati</taxon>
        <taxon>Pseudomonadota</taxon>
        <taxon>Alphaproteobacteria</taxon>
        <taxon>Rhodobacterales</taxon>
        <taxon>Roseobacteraceae</taxon>
        <taxon>Salinihabitans</taxon>
    </lineage>
</organism>
<reference evidence="3 4" key="1">
    <citation type="submission" date="2016-10" db="EMBL/GenBank/DDBJ databases">
        <authorList>
            <person name="de Groot N.N."/>
        </authorList>
    </citation>
    <scope>NUCLEOTIDE SEQUENCE [LARGE SCALE GENOMIC DNA]</scope>
    <source>
        <strain evidence="3 4">DSM 27842</strain>
    </source>
</reference>
<dbReference type="Gene3D" id="3.90.1300.10">
    <property type="entry name" value="Amidase signature (AS) domain"/>
    <property type="match status" value="1"/>
</dbReference>
<proteinExistence type="inferred from homology"/>
<dbReference type="PANTHER" id="PTHR11895">
    <property type="entry name" value="TRANSAMIDASE"/>
    <property type="match status" value="1"/>
</dbReference>
<evidence type="ECO:0000259" key="2">
    <source>
        <dbReference type="Pfam" id="PF01425"/>
    </source>
</evidence>
<dbReference type="SUPFAM" id="SSF75304">
    <property type="entry name" value="Amidase signature (AS) enzymes"/>
    <property type="match status" value="1"/>
</dbReference>
<evidence type="ECO:0000313" key="3">
    <source>
        <dbReference type="EMBL" id="SEO20236.1"/>
    </source>
</evidence>
<dbReference type="STRING" id="569882.SAMN04490248_102229"/>
<evidence type="ECO:0000256" key="1">
    <source>
        <dbReference type="ARBA" id="ARBA00009199"/>
    </source>
</evidence>
<dbReference type="InterPro" id="IPR000120">
    <property type="entry name" value="Amidase"/>
</dbReference>
<dbReference type="AlphaFoldDB" id="A0A1H8MSU7"/>
<name>A0A1H8MSU7_9RHOB</name>
<dbReference type="OrthoDB" id="9777859at2"/>
<dbReference type="EMBL" id="FODS01000002">
    <property type="protein sequence ID" value="SEO20236.1"/>
    <property type="molecule type" value="Genomic_DNA"/>
</dbReference>
<dbReference type="InterPro" id="IPR023631">
    <property type="entry name" value="Amidase_dom"/>
</dbReference>
<protein>
    <submittedName>
        <fullName evidence="3">Amidase</fullName>
    </submittedName>
</protein>
<dbReference type="PROSITE" id="PS00571">
    <property type="entry name" value="AMIDASES"/>
    <property type="match status" value="1"/>
</dbReference>
<keyword evidence="4" id="KW-1185">Reference proteome</keyword>
<dbReference type="InterPro" id="IPR020556">
    <property type="entry name" value="Amidase_CS"/>
</dbReference>
<dbReference type="Proteomes" id="UP000198893">
    <property type="component" value="Unassembled WGS sequence"/>
</dbReference>
<accession>A0A1H8MSU7</accession>
<evidence type="ECO:0000313" key="4">
    <source>
        <dbReference type="Proteomes" id="UP000198893"/>
    </source>
</evidence>
<dbReference type="Pfam" id="PF01425">
    <property type="entry name" value="Amidase"/>
    <property type="match status" value="1"/>
</dbReference>
<dbReference type="RefSeq" id="WP_093115255.1">
    <property type="nucleotide sequence ID" value="NZ_FODS01000002.1"/>
</dbReference>
<gene>
    <name evidence="3" type="ORF">SAMN04490248_102229</name>
</gene>